<accession>A0A328C7H2</accession>
<keyword evidence="1" id="KW-0812">Transmembrane</keyword>
<proteinExistence type="predicted"/>
<evidence type="ECO:0000256" key="1">
    <source>
        <dbReference type="SAM" id="Phobius"/>
    </source>
</evidence>
<protein>
    <submittedName>
        <fullName evidence="2">Uncharacterized protein</fullName>
    </submittedName>
</protein>
<dbReference type="EMBL" id="QHKO01000005">
    <property type="protein sequence ID" value="RAL21578.1"/>
    <property type="molecule type" value="Genomic_DNA"/>
</dbReference>
<dbReference type="AlphaFoldDB" id="A0A328C7H2"/>
<keyword evidence="3" id="KW-1185">Reference proteome</keyword>
<organism evidence="2 3">
    <name type="scientific">Lujinxingia litoralis</name>
    <dbReference type="NCBI Taxonomy" id="2211119"/>
    <lineage>
        <taxon>Bacteria</taxon>
        <taxon>Deltaproteobacteria</taxon>
        <taxon>Bradymonadales</taxon>
        <taxon>Lujinxingiaceae</taxon>
        <taxon>Lujinxingia</taxon>
    </lineage>
</organism>
<keyword evidence="1" id="KW-0472">Membrane</keyword>
<evidence type="ECO:0000313" key="3">
    <source>
        <dbReference type="Proteomes" id="UP000249169"/>
    </source>
</evidence>
<dbReference type="OrthoDB" id="5519184at2"/>
<gene>
    <name evidence="2" type="ORF">DL240_12025</name>
</gene>
<comment type="caution">
    <text evidence="2">The sequence shown here is derived from an EMBL/GenBank/DDBJ whole genome shotgun (WGS) entry which is preliminary data.</text>
</comment>
<reference evidence="2 3" key="1">
    <citation type="submission" date="2018-05" db="EMBL/GenBank/DDBJ databases">
        <title>Lujinxingia marina gen. nov. sp. nov., a new facultative anaerobic member of the class Deltaproteobacteria, and proposal of Lujinxingaceae fam. nov.</title>
        <authorList>
            <person name="Li C.-M."/>
        </authorList>
    </citation>
    <scope>NUCLEOTIDE SEQUENCE [LARGE SCALE GENOMIC DNA]</scope>
    <source>
        <strain evidence="2 3">B210</strain>
    </source>
</reference>
<dbReference type="Proteomes" id="UP000249169">
    <property type="component" value="Unassembled WGS sequence"/>
</dbReference>
<sequence length="62" mass="7220">MSERPPQHISRKKTPVFWDWWYENPVEIITVLMILAFFSLTPWSGFGVSEQDINAAEITIVP</sequence>
<feature type="transmembrane region" description="Helical" evidence="1">
    <location>
        <begin position="21"/>
        <end position="40"/>
    </location>
</feature>
<evidence type="ECO:0000313" key="2">
    <source>
        <dbReference type="EMBL" id="RAL21578.1"/>
    </source>
</evidence>
<dbReference type="RefSeq" id="WP_111730143.1">
    <property type="nucleotide sequence ID" value="NZ_QHKO01000005.1"/>
</dbReference>
<keyword evidence="1" id="KW-1133">Transmembrane helix</keyword>
<name>A0A328C7H2_9DELT</name>